<proteinExistence type="predicted"/>
<protein>
    <recommendedName>
        <fullName evidence="3">Asparagine synthetase domain-containing protein</fullName>
    </recommendedName>
</protein>
<comment type="caution">
    <text evidence="1">The sequence shown here is derived from an EMBL/GenBank/DDBJ whole genome shotgun (WGS) entry which is preliminary data.</text>
</comment>
<gene>
    <name evidence="1" type="ORF">GO606_12630</name>
</gene>
<organism evidence="1 2">
    <name type="scientific">Aromatoleum anaerobium</name>
    <dbReference type="NCBI Taxonomy" id="182180"/>
    <lineage>
        <taxon>Bacteria</taxon>
        <taxon>Pseudomonadati</taxon>
        <taxon>Pseudomonadota</taxon>
        <taxon>Betaproteobacteria</taxon>
        <taxon>Rhodocyclales</taxon>
        <taxon>Rhodocyclaceae</taxon>
        <taxon>Aromatoleum</taxon>
    </lineage>
</organism>
<dbReference type="RefSeq" id="WP_169118910.1">
    <property type="nucleotide sequence ID" value="NZ_WTVG02000034.1"/>
</dbReference>
<reference evidence="1" key="1">
    <citation type="submission" date="2019-12" db="EMBL/GenBank/DDBJ databases">
        <title>Comparative genomics gives insights into the taxonomy of the Azoarcus-Aromatoleum group and reveals separate origins of nif in the plant-associated Azoarcus and non-plant-associated Aromatoleum sub-groups.</title>
        <authorList>
            <person name="Lafos M."/>
            <person name="Maluk M."/>
            <person name="Batista M."/>
            <person name="Junghare M."/>
            <person name="Carmona M."/>
            <person name="Faoro H."/>
            <person name="Cruz L.M."/>
            <person name="Battistoni F."/>
            <person name="De Souza E."/>
            <person name="Pedrosa F."/>
            <person name="Chen W.-M."/>
            <person name="Poole P.S."/>
            <person name="Dixon R.A."/>
            <person name="James E.K."/>
        </authorList>
    </citation>
    <scope>NUCLEOTIDE SEQUENCE</scope>
    <source>
        <strain evidence="1">LuFRes1</strain>
    </source>
</reference>
<dbReference type="EMBL" id="WTVG01000035">
    <property type="protein sequence ID" value="NMG25552.1"/>
    <property type="molecule type" value="Genomic_DNA"/>
</dbReference>
<keyword evidence="2" id="KW-1185">Reference proteome</keyword>
<dbReference type="InterPro" id="IPR014729">
    <property type="entry name" value="Rossmann-like_a/b/a_fold"/>
</dbReference>
<evidence type="ECO:0000313" key="2">
    <source>
        <dbReference type="Proteomes" id="UP000615989"/>
    </source>
</evidence>
<dbReference type="Proteomes" id="UP000615989">
    <property type="component" value="Unassembled WGS sequence"/>
</dbReference>
<evidence type="ECO:0008006" key="3">
    <source>
        <dbReference type="Google" id="ProtNLM"/>
    </source>
</evidence>
<dbReference type="SUPFAM" id="SSF52402">
    <property type="entry name" value="Adenine nucleotide alpha hydrolases-like"/>
    <property type="match status" value="1"/>
</dbReference>
<accession>A0ABX1PPI7</accession>
<dbReference type="Gene3D" id="3.40.50.620">
    <property type="entry name" value="HUPs"/>
    <property type="match status" value="1"/>
</dbReference>
<name>A0ABX1PPI7_9RHOO</name>
<sequence>MIQAFLAAKHLDPALLKKSVNHLSIIAKRYGKHLSITRVNEFDLALVSDDPEPNCDLTSDGQLEFFLGKLHNNSEKWDRFLRARVSRSGIEFENDYAGSIPVFFSTRNGFIASNIEPCTFLASGSSLDDLSPENIYGFMRYSHFIWNETAWKHIFQLLPDSRYKFSTGGELTSTENLESIRTSSVRASHSDKMVANELFELNRHLVTRSLAHATQIVLPLSSGYDSRMIFAVLASDKALASKTRCFTYGSAGSIEVESAKRLAKQGNIEWRHIDLPCKFLTKNYLKDICDIFGSSVHMHGMYQVEFVHEIQKKFGIAVDSLFTSGFMTGVPAGQHSGLLNIANPDDGLSEAMGRFSQSKFWNRDELKKLPLFGGRDYEDEAENKFRLAFERMPGDIHHKAIIFDVWTRQRNFISYYPRTIEWFYPVASPHLCSEYANFFLSLNEKHLRDRRAVELMFKQHYPGFGSIASNSKGISSIGSPVESFMLLSARILNRLGMGCILPKQYQLAPFEFNLRAVSNCGTDSFYPMWNNNESVREFLDLFGGTDFLRDLYERTTGGSLPAYAKTLTVQAISSDIERLRKNPDA</sequence>
<evidence type="ECO:0000313" key="1">
    <source>
        <dbReference type="EMBL" id="NMG25552.1"/>
    </source>
</evidence>